<dbReference type="AlphaFoldDB" id="A0A2N0NLX3"/>
<dbReference type="Proteomes" id="UP000232722">
    <property type="component" value="Unassembled WGS sequence"/>
</dbReference>
<evidence type="ECO:0000313" key="2">
    <source>
        <dbReference type="Proteomes" id="UP000232722"/>
    </source>
</evidence>
<name>A0A2N0NLX3_9GLOM</name>
<sequence>MHSTCTNHAHRKDMLLSIHRLEFEHRAFQHSLIGNFESINGNKGKLLVVV</sequence>
<comment type="caution">
    <text evidence="1">The sequence shown here is derived from an EMBL/GenBank/DDBJ whole genome shotgun (WGS) entry which is preliminary data.</text>
</comment>
<evidence type="ECO:0000313" key="1">
    <source>
        <dbReference type="EMBL" id="PKB95567.1"/>
    </source>
</evidence>
<accession>A0A2N0NLX3</accession>
<dbReference type="EMBL" id="LLXJ01004658">
    <property type="protein sequence ID" value="PKB95567.1"/>
    <property type="molecule type" value="Genomic_DNA"/>
</dbReference>
<reference evidence="1 2" key="2">
    <citation type="submission" date="2017-09" db="EMBL/GenBank/DDBJ databases">
        <title>Extensive intraspecific genome diversity in a model arbuscular mycorrhizal fungus.</title>
        <authorList>
            <person name="Chen E.C."/>
            <person name="Morin E."/>
            <person name="Beaudet D."/>
            <person name="Noel J."/>
            <person name="Ndikumana S."/>
            <person name="Charron P."/>
            <person name="St-Onge C."/>
            <person name="Giorgi J."/>
            <person name="Grigoriev I.V."/>
            <person name="Roux C."/>
            <person name="Martin F.M."/>
            <person name="Corradi N."/>
        </authorList>
    </citation>
    <scope>NUCLEOTIDE SEQUENCE [LARGE SCALE GENOMIC DNA]</scope>
    <source>
        <strain evidence="1 2">A5</strain>
    </source>
</reference>
<protein>
    <submittedName>
        <fullName evidence="1">Uncharacterized protein</fullName>
    </submittedName>
</protein>
<gene>
    <name evidence="1" type="ORF">RhiirA5_368008</name>
</gene>
<reference evidence="1 2" key="1">
    <citation type="submission" date="2016-04" db="EMBL/GenBank/DDBJ databases">
        <title>Genome analyses suggest a sexual origin of heterokaryosis in a supposedly ancient asexual fungus.</title>
        <authorList>
            <person name="Ropars J."/>
            <person name="Sedzielewska K."/>
            <person name="Noel J."/>
            <person name="Charron P."/>
            <person name="Farinelli L."/>
            <person name="Marton T."/>
            <person name="Kruger M."/>
            <person name="Pelin A."/>
            <person name="Brachmann A."/>
            <person name="Corradi N."/>
        </authorList>
    </citation>
    <scope>NUCLEOTIDE SEQUENCE [LARGE SCALE GENOMIC DNA]</scope>
    <source>
        <strain evidence="1 2">A5</strain>
    </source>
</reference>
<proteinExistence type="predicted"/>
<organism evidence="1 2">
    <name type="scientific">Rhizophagus irregularis</name>
    <dbReference type="NCBI Taxonomy" id="588596"/>
    <lineage>
        <taxon>Eukaryota</taxon>
        <taxon>Fungi</taxon>
        <taxon>Fungi incertae sedis</taxon>
        <taxon>Mucoromycota</taxon>
        <taxon>Glomeromycotina</taxon>
        <taxon>Glomeromycetes</taxon>
        <taxon>Glomerales</taxon>
        <taxon>Glomeraceae</taxon>
        <taxon>Rhizophagus</taxon>
    </lineage>
</organism>